<evidence type="ECO:0000313" key="29">
    <source>
        <dbReference type="Proteomes" id="UP000005226"/>
    </source>
</evidence>
<evidence type="ECO:0000256" key="24">
    <source>
        <dbReference type="SAM" id="Coils"/>
    </source>
</evidence>
<keyword evidence="15 24" id="KW-0175">Coiled coil</keyword>
<feature type="domain" description="Letm1 RBD" evidence="27">
    <location>
        <begin position="259"/>
        <end position="508"/>
    </location>
</feature>
<keyword evidence="16" id="KW-0406">Ion transport</keyword>
<dbReference type="Ensembl" id="ENSTRUT00000063228.1">
    <property type="protein sequence ID" value="ENSTRUP00000081220.1"/>
    <property type="gene ID" value="ENSTRUG00000004634.3"/>
</dbReference>
<evidence type="ECO:0000259" key="27">
    <source>
        <dbReference type="PROSITE" id="PS51758"/>
    </source>
</evidence>
<dbReference type="GO" id="GO:0030003">
    <property type="term" value="P:intracellular monoatomic cation homeostasis"/>
    <property type="evidence" value="ECO:0007669"/>
    <property type="project" value="TreeGrafter"/>
</dbReference>
<evidence type="ECO:0000256" key="11">
    <source>
        <dbReference type="ARBA" id="ARBA00022837"/>
    </source>
</evidence>
<dbReference type="GO" id="GO:0015297">
    <property type="term" value="F:antiporter activity"/>
    <property type="evidence" value="ECO:0007669"/>
    <property type="project" value="UniProtKB-KW"/>
</dbReference>
<evidence type="ECO:0000256" key="13">
    <source>
        <dbReference type="ARBA" id="ARBA00022958"/>
    </source>
</evidence>
<comment type="catalytic activity">
    <reaction evidence="22">
        <text>K(+)(in) + H(+)(out) = K(+)(out) + H(+)(in)</text>
        <dbReference type="Rhea" id="RHEA:29467"/>
        <dbReference type="ChEBI" id="CHEBI:15378"/>
        <dbReference type="ChEBI" id="CHEBI:29103"/>
    </reaction>
</comment>
<dbReference type="Pfam" id="PF07766">
    <property type="entry name" value="LETM1_RBD"/>
    <property type="match status" value="1"/>
</dbReference>
<gene>
    <name evidence="28" type="primary">letm1</name>
</gene>
<dbReference type="PROSITE" id="PS50222">
    <property type="entry name" value="EF_HAND_2"/>
    <property type="match status" value="1"/>
</dbReference>
<dbReference type="SUPFAM" id="SSF47473">
    <property type="entry name" value="EF-hand"/>
    <property type="match status" value="1"/>
</dbReference>
<comment type="subcellular location">
    <subcellularLocation>
        <location evidence="1">Mitochondrion inner membrane</location>
        <topology evidence="1">Single-pass membrane protein</topology>
    </subcellularLocation>
</comment>
<feature type="domain" description="EF-hand" evidence="26">
    <location>
        <begin position="677"/>
        <end position="712"/>
    </location>
</feature>
<dbReference type="GO" id="GO:0043022">
    <property type="term" value="F:ribosome binding"/>
    <property type="evidence" value="ECO:0007669"/>
    <property type="project" value="InterPro"/>
</dbReference>
<name>A0A674P5U9_TAKRU</name>
<keyword evidence="6" id="KW-0633">Potassium transport</keyword>
<evidence type="ECO:0000256" key="4">
    <source>
        <dbReference type="ARBA" id="ARBA00022448"/>
    </source>
</evidence>
<reference evidence="28" key="3">
    <citation type="submission" date="2025-09" db="UniProtKB">
        <authorList>
            <consortium name="Ensembl"/>
        </authorList>
    </citation>
    <scope>IDENTIFICATION</scope>
</reference>
<keyword evidence="5" id="KW-0050">Antiport</keyword>
<evidence type="ECO:0000256" key="15">
    <source>
        <dbReference type="ARBA" id="ARBA00023054"/>
    </source>
</evidence>
<dbReference type="GO" id="GO:0006813">
    <property type="term" value="P:potassium ion transport"/>
    <property type="evidence" value="ECO:0007669"/>
    <property type="project" value="UniProtKB-KW"/>
</dbReference>
<dbReference type="InterPro" id="IPR033122">
    <property type="entry name" value="LETM1-like_RBD"/>
</dbReference>
<evidence type="ECO:0000256" key="5">
    <source>
        <dbReference type="ARBA" id="ARBA00022449"/>
    </source>
</evidence>
<dbReference type="GO" id="GO:0005743">
    <property type="term" value="C:mitochondrial inner membrane"/>
    <property type="evidence" value="ECO:0007669"/>
    <property type="project" value="UniProtKB-SubCell"/>
</dbReference>
<evidence type="ECO:0000256" key="14">
    <source>
        <dbReference type="ARBA" id="ARBA00022989"/>
    </source>
</evidence>
<feature type="coiled-coil region" evidence="24">
    <location>
        <begin position="752"/>
        <end position="779"/>
    </location>
</feature>
<dbReference type="Pfam" id="PF26561">
    <property type="entry name" value="LETM1_C"/>
    <property type="match status" value="1"/>
</dbReference>
<keyword evidence="11" id="KW-0106">Calcium</keyword>
<dbReference type="PROSITE" id="PS00018">
    <property type="entry name" value="EF_HAND_1"/>
    <property type="match status" value="1"/>
</dbReference>
<evidence type="ECO:0000256" key="22">
    <source>
        <dbReference type="ARBA" id="ARBA00047912"/>
    </source>
</evidence>
<evidence type="ECO:0000256" key="17">
    <source>
        <dbReference type="ARBA" id="ARBA00023128"/>
    </source>
</evidence>
<dbReference type="PROSITE" id="PS51758">
    <property type="entry name" value="LETM1_RBD"/>
    <property type="match status" value="1"/>
</dbReference>
<keyword evidence="12" id="KW-0809">Transit peptide</keyword>
<evidence type="ECO:0000256" key="6">
    <source>
        <dbReference type="ARBA" id="ARBA00022538"/>
    </source>
</evidence>
<dbReference type="FunCoup" id="A0A674P5U9">
    <property type="interactions" value="1793"/>
</dbReference>
<dbReference type="AlphaFoldDB" id="A0A674P5U9"/>
<keyword evidence="13" id="KW-0630">Potassium</keyword>
<dbReference type="InterPro" id="IPR002048">
    <property type="entry name" value="EF_hand_dom"/>
</dbReference>
<reference evidence="28 29" key="1">
    <citation type="journal article" date="2011" name="Genome Biol. Evol.">
        <title>Integration of the genetic map and genome assembly of fugu facilitates insights into distinct features of genome evolution in teleosts and mammals.</title>
        <authorList>
            <person name="Kai W."/>
            <person name="Kikuchi K."/>
            <person name="Tohari S."/>
            <person name="Chew A.K."/>
            <person name="Tay A."/>
            <person name="Fujiwara A."/>
            <person name="Hosoya S."/>
            <person name="Suetake H."/>
            <person name="Naruse K."/>
            <person name="Brenner S."/>
            <person name="Suzuki Y."/>
            <person name="Venkatesh B."/>
        </authorList>
    </citation>
    <scope>NUCLEOTIDE SEQUENCE [LARGE SCALE GENOMIC DNA]</scope>
</reference>
<comment type="similarity">
    <text evidence="2">Belongs to the LETM1 family.</text>
</comment>
<dbReference type="GO" id="GO:0005509">
    <property type="term" value="F:calcium ion binding"/>
    <property type="evidence" value="ECO:0007669"/>
    <property type="project" value="InterPro"/>
</dbReference>
<dbReference type="GO" id="GO:0006816">
    <property type="term" value="P:calcium ion transport"/>
    <property type="evidence" value="ECO:0007669"/>
    <property type="project" value="UniProtKB-KW"/>
</dbReference>
<evidence type="ECO:0000256" key="20">
    <source>
        <dbReference type="ARBA" id="ARBA00034214"/>
    </source>
</evidence>
<dbReference type="PANTHER" id="PTHR14009">
    <property type="entry name" value="LEUCINE ZIPPER-EF-HAND CONTAINING TRANSMEMBRANE PROTEIN"/>
    <property type="match status" value="1"/>
</dbReference>
<evidence type="ECO:0000256" key="23">
    <source>
        <dbReference type="PROSITE-ProRule" id="PRU01094"/>
    </source>
</evidence>
<evidence type="ECO:0000256" key="7">
    <source>
        <dbReference type="ARBA" id="ARBA00022568"/>
    </source>
</evidence>
<dbReference type="GeneTree" id="ENSGT00950000183167"/>
<evidence type="ECO:0000259" key="26">
    <source>
        <dbReference type="PROSITE" id="PS50222"/>
    </source>
</evidence>
<protein>
    <recommendedName>
        <fullName evidence="3">Mitochondrial proton/calcium exchanger protein</fullName>
    </recommendedName>
    <alternativeName>
        <fullName evidence="21">Electroneutral mitochondrial K(+)/H(+)exchanger</fullName>
    </alternativeName>
    <alternativeName>
        <fullName evidence="19">Leucine zipper-EF-hand-containing transmembrane protein 1</fullName>
    </alternativeName>
</protein>
<keyword evidence="18 25" id="KW-0472">Membrane</keyword>
<keyword evidence="14 25" id="KW-1133">Transmembrane helix</keyword>
<feature type="transmembrane region" description="Helical" evidence="25">
    <location>
        <begin position="213"/>
        <end position="236"/>
    </location>
</feature>
<sequence>MALILFTRSRAPLIKTSRSLKNEFKKGKLQDGACLNCTVLRVSSHRADGLQLGSLAHVSSCGPALPLSDVAQLDSQRPRCALFLGASPSVFSAITAGTQWTIARPQDIRGIRWIHTSRRRWDDSKVEKSLRSLKDKTKKLEEGGPVYSPTLDAEPVRRTLGQRVIDEIKHYYHGFRLLWIDTTIAGRMLWRVLNGHPLSRRERRQFLRTCADVFRLLPFLVFIIVPFMEFLLPVALKLFPNMLPSTFETQSKKEERLKAELRVKLEMAKFLQDTIEEIALRNKAAQSNATEEFSTFFQKIRDSGERPSNEQIIKFSKLFEDELTLDNLTRPQLVALCRLLELQSIGTNNFLRFQLIMKLRAIRADDKLIAEEGVESLNVNEIQAACRVRGMRALGVTEERLREQLSQWLELHLNQQIPTSLLLLSRAMYLPDTLSPADQLKTTLQTLPEMVTKGAQMMVAEMELSKVDNKTKLETTLQEEAAIQQDNKDREMERLADAAEKAAREEELELEAASAKAEQAADAETLRDTAPVLDANKFGHWQTFLHFQSEEITKEEIDLLSDACTKLKEQKKLLTLEKEELEELKDDVQEYNEDLEEIKKELSKTGQERALEESKASKRLSKRVNRMIGRIDKIILELEKDKVILDGQMDSGTSPPIGENLISIDELIAIMRQIQNIPEDKLQRIAEALDDNKDGKIDIDDVIKVGVGGGGGLRATAGLLLEFHLCLLSPQVVELIDKEDVDISTSQVADIMVMLQKEEKLMEKEKAKEKAEKEKAAKAGS</sequence>
<organism evidence="28 29">
    <name type="scientific">Takifugu rubripes</name>
    <name type="common">Japanese pufferfish</name>
    <name type="synonym">Fugu rubripes</name>
    <dbReference type="NCBI Taxonomy" id="31033"/>
    <lineage>
        <taxon>Eukaryota</taxon>
        <taxon>Metazoa</taxon>
        <taxon>Chordata</taxon>
        <taxon>Craniata</taxon>
        <taxon>Vertebrata</taxon>
        <taxon>Euteleostomi</taxon>
        <taxon>Actinopterygii</taxon>
        <taxon>Neopterygii</taxon>
        <taxon>Teleostei</taxon>
        <taxon>Neoteleostei</taxon>
        <taxon>Acanthomorphata</taxon>
        <taxon>Eupercaria</taxon>
        <taxon>Tetraodontiformes</taxon>
        <taxon>Tetradontoidea</taxon>
        <taxon>Tetraodontidae</taxon>
        <taxon>Takifugu</taxon>
    </lineage>
</organism>
<keyword evidence="8 25" id="KW-0812">Transmembrane</keyword>
<feature type="coiled-coil region" evidence="24">
    <location>
        <begin position="485"/>
        <end position="523"/>
    </location>
</feature>
<evidence type="ECO:0000256" key="18">
    <source>
        <dbReference type="ARBA" id="ARBA00023136"/>
    </source>
</evidence>
<dbReference type="InterPro" id="IPR059005">
    <property type="entry name" value="LETM1_C"/>
</dbReference>
<dbReference type="InterPro" id="IPR018247">
    <property type="entry name" value="EF_Hand_1_Ca_BS"/>
</dbReference>
<reference evidence="28" key="2">
    <citation type="submission" date="2025-08" db="UniProtKB">
        <authorList>
            <consortium name="Ensembl"/>
        </authorList>
    </citation>
    <scope>IDENTIFICATION</scope>
</reference>
<evidence type="ECO:0000256" key="3">
    <source>
        <dbReference type="ARBA" id="ARBA00020557"/>
    </source>
</evidence>
<keyword evidence="29" id="KW-1185">Reference proteome</keyword>
<evidence type="ECO:0000256" key="1">
    <source>
        <dbReference type="ARBA" id="ARBA00004434"/>
    </source>
</evidence>
<keyword evidence="4" id="KW-0813">Transport</keyword>
<evidence type="ECO:0000256" key="16">
    <source>
        <dbReference type="ARBA" id="ARBA00023065"/>
    </source>
</evidence>
<evidence type="ECO:0000256" key="2">
    <source>
        <dbReference type="ARBA" id="ARBA00009584"/>
    </source>
</evidence>
<keyword evidence="7" id="KW-0109">Calcium transport</keyword>
<evidence type="ECO:0000256" key="21">
    <source>
        <dbReference type="ARBA" id="ARBA00035046"/>
    </source>
</evidence>
<dbReference type="Gene3D" id="1.10.238.10">
    <property type="entry name" value="EF-hand"/>
    <property type="match status" value="1"/>
</dbReference>
<dbReference type="Proteomes" id="UP000005226">
    <property type="component" value="Chromosome 2"/>
</dbReference>
<evidence type="ECO:0000256" key="10">
    <source>
        <dbReference type="ARBA" id="ARBA00022792"/>
    </source>
</evidence>
<evidence type="ECO:0000256" key="9">
    <source>
        <dbReference type="ARBA" id="ARBA00022723"/>
    </source>
</evidence>
<dbReference type="InterPro" id="IPR011992">
    <property type="entry name" value="EF-hand-dom_pair"/>
</dbReference>
<dbReference type="OMA" id="QNEMIAD"/>
<evidence type="ECO:0000256" key="12">
    <source>
        <dbReference type="ARBA" id="ARBA00022946"/>
    </source>
</evidence>
<keyword evidence="10" id="KW-0999">Mitochondrion inner membrane</keyword>
<keyword evidence="9" id="KW-0479">Metal-binding</keyword>
<comment type="catalytic activity">
    <reaction evidence="20">
        <text>Ca(2+)(in) + 2 H(+)(out) = Ca(2+)(out) + 2 H(+)(in)</text>
        <dbReference type="Rhea" id="RHEA:72199"/>
        <dbReference type="ChEBI" id="CHEBI:15378"/>
        <dbReference type="ChEBI" id="CHEBI:29108"/>
    </reaction>
</comment>
<dbReference type="InterPro" id="IPR044202">
    <property type="entry name" value="LETM1/MDM38-like"/>
</dbReference>
<evidence type="ECO:0000313" key="28">
    <source>
        <dbReference type="Ensembl" id="ENSTRUP00000081220.1"/>
    </source>
</evidence>
<dbReference type="PANTHER" id="PTHR14009:SF8">
    <property type="entry name" value="MITOCHONDRIAL PROTON_CALCIUM EXCHANGER PROTEIN"/>
    <property type="match status" value="1"/>
</dbReference>
<accession>A0A674P5U9</accession>
<evidence type="ECO:0000256" key="8">
    <source>
        <dbReference type="ARBA" id="ARBA00022692"/>
    </source>
</evidence>
<dbReference type="InParanoid" id="A0A674P5U9"/>
<keyword evidence="17 23" id="KW-0496">Mitochondrion</keyword>
<proteinExistence type="inferred from homology"/>
<evidence type="ECO:0000256" key="19">
    <source>
        <dbReference type="ARBA" id="ARBA00031360"/>
    </source>
</evidence>
<evidence type="ECO:0000256" key="25">
    <source>
        <dbReference type="SAM" id="Phobius"/>
    </source>
</evidence>
<feature type="coiled-coil region" evidence="24">
    <location>
        <begin position="564"/>
        <end position="615"/>
    </location>
</feature>